<dbReference type="RefSeq" id="WP_144995527.1">
    <property type="nucleotide sequence ID" value="NZ_CP036281.1"/>
</dbReference>
<evidence type="ECO:0000256" key="3">
    <source>
        <dbReference type="ARBA" id="ARBA00019077"/>
    </source>
</evidence>
<feature type="active site" description="Proton acceptor" evidence="7">
    <location>
        <position position="65"/>
    </location>
</feature>
<keyword evidence="4 9" id="KW-0808">Transferase</keyword>
<dbReference type="InterPro" id="IPR038107">
    <property type="entry name" value="Glycos_transf_N_sf"/>
</dbReference>
<keyword evidence="9" id="KW-1003">Cell membrane</keyword>
<evidence type="ECO:0000259" key="10">
    <source>
        <dbReference type="Pfam" id="PF04413"/>
    </source>
</evidence>
<sequence>MSRLLSWICNVGYLAVLLVAAPVLIYRSITQGKYRDGWSEKLWGNVPVRDGSQPAVWFHAVSVGEVLQLQQVVKLFHEERPEHEVIVSCTTSTGRVVAEEKFPDCLVCYFPLDFTWAVRNAIKRLRPQLMVLVELELWPNFILEAERTKVPLALINGRISENSFRGYCKLRPLMQRLLTVFSTMAVQSPMYGERLKKLGGPAERIQVTGSIKFDGIQTDRKNSQTAEIREAFGIQPSAYVFIAGSTQDPEEKLALDSYRKLKPRYPELRLILVPRHKERFEEVASLVQSESFPLCRRSIVQQSGITERTSTDDDPVLLLDTLGELNACWGLADFAFVGGSLTNRGGQNMIEPAAYAAVVTFGPNTRNFKDVVDLILAESVAEVVEDQPKLQERLEFYLEHPDQGRALGERARELVMSQQGATRKTIDLLLELLPLKEKGTAEAA</sequence>
<dbReference type="InterPro" id="IPR039901">
    <property type="entry name" value="Kdotransferase"/>
</dbReference>
<feature type="site" description="Transition state stabilizer" evidence="8">
    <location>
        <position position="134"/>
    </location>
</feature>
<keyword evidence="9" id="KW-1133">Transmembrane helix</keyword>
<evidence type="ECO:0000256" key="7">
    <source>
        <dbReference type="PIRSR" id="PIRSR639901-1"/>
    </source>
</evidence>
<keyword evidence="9" id="KW-0448">Lipopolysaccharide biosynthesis</keyword>
<dbReference type="Gene3D" id="3.40.50.2000">
    <property type="entry name" value="Glycogen Phosphorylase B"/>
    <property type="match status" value="1"/>
</dbReference>
<dbReference type="EC" id="2.4.99.12" evidence="2 9"/>
<proteinExistence type="inferred from homology"/>
<dbReference type="GO" id="GO:0009244">
    <property type="term" value="P:lipopolysaccharide core region biosynthetic process"/>
    <property type="evidence" value="ECO:0007669"/>
    <property type="project" value="UniProtKB-UniRule"/>
</dbReference>
<comment type="catalytic activity">
    <reaction evidence="6 9">
        <text>lipid IVA (E. coli) + CMP-3-deoxy-beta-D-manno-octulosonate = alpha-Kdo-(2-&gt;6)-lipid IVA (E. coli) + CMP + H(+)</text>
        <dbReference type="Rhea" id="RHEA:28066"/>
        <dbReference type="ChEBI" id="CHEBI:15378"/>
        <dbReference type="ChEBI" id="CHEBI:58603"/>
        <dbReference type="ChEBI" id="CHEBI:60364"/>
        <dbReference type="ChEBI" id="CHEBI:60377"/>
        <dbReference type="ChEBI" id="CHEBI:85987"/>
        <dbReference type="EC" id="2.4.99.12"/>
    </reaction>
</comment>
<gene>
    <name evidence="11" type="primary">waaA_1</name>
    <name evidence="11" type="ORF">Pla110_19940</name>
</gene>
<keyword evidence="9" id="KW-0472">Membrane</keyword>
<dbReference type="SUPFAM" id="SSF53756">
    <property type="entry name" value="UDP-Glycosyltransferase/glycogen phosphorylase"/>
    <property type="match status" value="1"/>
</dbReference>
<accession>A0A518CM10</accession>
<dbReference type="EMBL" id="CP036281">
    <property type="protein sequence ID" value="QDU80269.1"/>
    <property type="molecule type" value="Genomic_DNA"/>
</dbReference>
<dbReference type="Gene3D" id="3.40.50.11720">
    <property type="entry name" value="3-Deoxy-D-manno-octulosonic-acid transferase, N-terminal domain"/>
    <property type="match status" value="1"/>
</dbReference>
<comment type="pathway">
    <text evidence="1 9">Bacterial outer membrane biogenesis; LPS core biosynthesis.</text>
</comment>
<dbReference type="KEGG" id="plon:Pla110_19940"/>
<comment type="subcellular location">
    <subcellularLocation>
        <location evidence="9">Cell membrane</location>
    </subcellularLocation>
</comment>
<dbReference type="Proteomes" id="UP000317178">
    <property type="component" value="Chromosome"/>
</dbReference>
<keyword evidence="11" id="KW-0328">Glycosyltransferase</keyword>
<evidence type="ECO:0000256" key="4">
    <source>
        <dbReference type="ARBA" id="ARBA00022679"/>
    </source>
</evidence>
<dbReference type="GO" id="GO:0043842">
    <property type="term" value="F:Kdo transferase activity"/>
    <property type="evidence" value="ECO:0007669"/>
    <property type="project" value="UniProtKB-EC"/>
</dbReference>
<dbReference type="PANTHER" id="PTHR42755">
    <property type="entry name" value="3-DEOXY-MANNO-OCTULOSONATE CYTIDYLYLTRANSFERASE"/>
    <property type="match status" value="1"/>
</dbReference>
<dbReference type="GO" id="GO:0009245">
    <property type="term" value="P:lipid A biosynthetic process"/>
    <property type="evidence" value="ECO:0007669"/>
    <property type="project" value="TreeGrafter"/>
</dbReference>
<evidence type="ECO:0000313" key="12">
    <source>
        <dbReference type="Proteomes" id="UP000317178"/>
    </source>
</evidence>
<feature type="site" description="Transition state stabilizer" evidence="8">
    <location>
        <position position="212"/>
    </location>
</feature>
<dbReference type="AlphaFoldDB" id="A0A518CM10"/>
<evidence type="ECO:0000313" key="11">
    <source>
        <dbReference type="EMBL" id="QDU80269.1"/>
    </source>
</evidence>
<evidence type="ECO:0000256" key="6">
    <source>
        <dbReference type="ARBA" id="ARBA00049183"/>
    </source>
</evidence>
<dbReference type="Pfam" id="PF04413">
    <property type="entry name" value="Glycos_transf_N"/>
    <property type="match status" value="1"/>
</dbReference>
<protein>
    <recommendedName>
        <fullName evidence="3 9">3-deoxy-D-manno-octulosonic acid transferase</fullName>
        <shortName evidence="9">Kdo transferase</shortName>
        <ecNumber evidence="2 9">2.4.99.12</ecNumber>
    </recommendedName>
    <alternativeName>
        <fullName evidence="5 9">Lipid IV(A) 3-deoxy-D-manno-octulosonic acid transferase</fullName>
    </alternativeName>
</protein>
<evidence type="ECO:0000256" key="8">
    <source>
        <dbReference type="PIRSR" id="PIRSR639901-2"/>
    </source>
</evidence>
<dbReference type="OrthoDB" id="9789797at2"/>
<comment type="similarity">
    <text evidence="9">Belongs to the glycosyltransferase group 1 family.</text>
</comment>
<feature type="transmembrane region" description="Helical" evidence="9">
    <location>
        <begin position="7"/>
        <end position="26"/>
    </location>
</feature>
<dbReference type="InterPro" id="IPR007507">
    <property type="entry name" value="Glycos_transf_N"/>
</dbReference>
<evidence type="ECO:0000256" key="9">
    <source>
        <dbReference type="RuleBase" id="RU365103"/>
    </source>
</evidence>
<dbReference type="GO" id="GO:0005886">
    <property type="term" value="C:plasma membrane"/>
    <property type="evidence" value="ECO:0007669"/>
    <property type="project" value="UniProtKB-SubCell"/>
</dbReference>
<evidence type="ECO:0000256" key="2">
    <source>
        <dbReference type="ARBA" id="ARBA00012621"/>
    </source>
</evidence>
<name>A0A518CM10_9PLAN</name>
<keyword evidence="12" id="KW-1185">Reference proteome</keyword>
<organism evidence="11 12">
    <name type="scientific">Polystyrenella longa</name>
    <dbReference type="NCBI Taxonomy" id="2528007"/>
    <lineage>
        <taxon>Bacteria</taxon>
        <taxon>Pseudomonadati</taxon>
        <taxon>Planctomycetota</taxon>
        <taxon>Planctomycetia</taxon>
        <taxon>Planctomycetales</taxon>
        <taxon>Planctomycetaceae</taxon>
        <taxon>Polystyrenella</taxon>
    </lineage>
</organism>
<comment type="function">
    <text evidence="9">Involved in lipopolysaccharide (LPS) biosynthesis. Catalyzes the transfer of 3-deoxy-D-manno-octulosonate (Kdo) residue(s) from CMP-Kdo to lipid IV(A), the tetraacyldisaccharide-1,4'-bisphosphate precursor of lipid A.</text>
</comment>
<feature type="domain" description="3-deoxy-D-manno-octulosonic-acid transferase N-terminal" evidence="10">
    <location>
        <begin position="48"/>
        <end position="214"/>
    </location>
</feature>
<dbReference type="PANTHER" id="PTHR42755:SF1">
    <property type="entry name" value="3-DEOXY-D-MANNO-OCTULOSONIC ACID TRANSFERASE, MITOCHONDRIAL-RELATED"/>
    <property type="match status" value="1"/>
</dbReference>
<evidence type="ECO:0000256" key="5">
    <source>
        <dbReference type="ARBA" id="ARBA00031445"/>
    </source>
</evidence>
<evidence type="ECO:0000256" key="1">
    <source>
        <dbReference type="ARBA" id="ARBA00004713"/>
    </source>
</evidence>
<reference evidence="11 12" key="1">
    <citation type="submission" date="2019-02" db="EMBL/GenBank/DDBJ databases">
        <title>Deep-cultivation of Planctomycetes and their phenomic and genomic characterization uncovers novel biology.</title>
        <authorList>
            <person name="Wiegand S."/>
            <person name="Jogler M."/>
            <person name="Boedeker C."/>
            <person name="Pinto D."/>
            <person name="Vollmers J."/>
            <person name="Rivas-Marin E."/>
            <person name="Kohn T."/>
            <person name="Peeters S.H."/>
            <person name="Heuer A."/>
            <person name="Rast P."/>
            <person name="Oberbeckmann S."/>
            <person name="Bunk B."/>
            <person name="Jeske O."/>
            <person name="Meyerdierks A."/>
            <person name="Storesund J.E."/>
            <person name="Kallscheuer N."/>
            <person name="Luecker S."/>
            <person name="Lage O.M."/>
            <person name="Pohl T."/>
            <person name="Merkel B.J."/>
            <person name="Hornburger P."/>
            <person name="Mueller R.-W."/>
            <person name="Bruemmer F."/>
            <person name="Labrenz M."/>
            <person name="Spormann A.M."/>
            <person name="Op den Camp H."/>
            <person name="Overmann J."/>
            <person name="Amann R."/>
            <person name="Jetten M.S.M."/>
            <person name="Mascher T."/>
            <person name="Medema M.H."/>
            <person name="Devos D.P."/>
            <person name="Kaster A.-K."/>
            <person name="Ovreas L."/>
            <person name="Rohde M."/>
            <person name="Galperin M.Y."/>
            <person name="Jogler C."/>
        </authorList>
    </citation>
    <scope>NUCLEOTIDE SEQUENCE [LARGE SCALE GENOMIC DNA]</scope>
    <source>
        <strain evidence="11 12">Pla110</strain>
    </source>
</reference>
<keyword evidence="9" id="KW-0812">Transmembrane</keyword>
<dbReference type="UniPathway" id="UPA00958"/>